<keyword evidence="1" id="KW-0597">Phosphoprotein</keyword>
<feature type="domain" description="Response regulatory" evidence="2">
    <location>
        <begin position="2"/>
        <end position="113"/>
    </location>
</feature>
<dbReference type="Gene3D" id="3.40.50.2300">
    <property type="match status" value="1"/>
</dbReference>
<dbReference type="GO" id="GO:0003677">
    <property type="term" value="F:DNA binding"/>
    <property type="evidence" value="ECO:0007669"/>
    <property type="project" value="UniProtKB-KW"/>
</dbReference>
<dbReference type="InterPro" id="IPR046947">
    <property type="entry name" value="LytR-like"/>
</dbReference>
<sequence>MRCIITDDEPFALKGIKGYVEKIDFLQLVGTCEDALQLNSLLKQQSADLLFLDIEMPLLSGIDFLQQLINPPMIVFTTAYEQYALKGYELNVVDYLVKPIPFERFLKAANKAYDLFRSQSQSTPEPDFLFVKVDDKLIRVEHDTILYLEARENYVMIYTTTQKLLVHITLKSIAEQLPASQFVQCHKSYVVNTRAVVQVEGNVLFLGNAQIPMSKTLRDEVINRIVNNRLVKK</sequence>
<dbReference type="Pfam" id="PF00072">
    <property type="entry name" value="Response_reg"/>
    <property type="match status" value="1"/>
</dbReference>
<comment type="caution">
    <text evidence="4">The sequence shown here is derived from an EMBL/GenBank/DDBJ whole genome shotgun (WGS) entry which is preliminary data.</text>
</comment>
<reference evidence="4" key="1">
    <citation type="submission" date="2023-05" db="EMBL/GenBank/DDBJ databases">
        <authorList>
            <person name="Zhang X."/>
        </authorList>
    </citation>
    <scope>NUCLEOTIDE SEQUENCE</scope>
    <source>
        <strain evidence="4">YF14B1</strain>
    </source>
</reference>
<dbReference type="EMBL" id="JASJOS010000016">
    <property type="protein sequence ID" value="MDJ1484827.1"/>
    <property type="molecule type" value="Genomic_DNA"/>
</dbReference>
<dbReference type="RefSeq" id="WP_313986547.1">
    <property type="nucleotide sequence ID" value="NZ_JASJOS010000016.1"/>
</dbReference>
<gene>
    <name evidence="4" type="ORF">QNI16_30280</name>
</gene>
<dbReference type="Proteomes" id="UP001241110">
    <property type="component" value="Unassembled WGS sequence"/>
</dbReference>
<proteinExistence type="predicted"/>
<dbReference type="InterPro" id="IPR011006">
    <property type="entry name" value="CheY-like_superfamily"/>
</dbReference>
<dbReference type="PROSITE" id="PS50930">
    <property type="entry name" value="HTH_LYTTR"/>
    <property type="match status" value="1"/>
</dbReference>
<name>A0AAE3QSW2_9BACT</name>
<evidence type="ECO:0000256" key="1">
    <source>
        <dbReference type="PROSITE-ProRule" id="PRU00169"/>
    </source>
</evidence>
<accession>A0AAE3QSW2</accession>
<dbReference type="PROSITE" id="PS50110">
    <property type="entry name" value="RESPONSE_REGULATORY"/>
    <property type="match status" value="1"/>
</dbReference>
<dbReference type="Gene3D" id="2.40.50.1020">
    <property type="entry name" value="LytTr DNA-binding domain"/>
    <property type="match status" value="1"/>
</dbReference>
<feature type="domain" description="HTH LytTR-type" evidence="3">
    <location>
        <begin position="128"/>
        <end position="200"/>
    </location>
</feature>
<evidence type="ECO:0000259" key="3">
    <source>
        <dbReference type="PROSITE" id="PS50930"/>
    </source>
</evidence>
<dbReference type="SMART" id="SM00850">
    <property type="entry name" value="LytTR"/>
    <property type="match status" value="1"/>
</dbReference>
<dbReference type="PANTHER" id="PTHR37299:SF1">
    <property type="entry name" value="STAGE 0 SPORULATION PROTEIN A HOMOLOG"/>
    <property type="match status" value="1"/>
</dbReference>
<evidence type="ECO:0000259" key="2">
    <source>
        <dbReference type="PROSITE" id="PS50110"/>
    </source>
</evidence>
<feature type="modified residue" description="4-aspartylphosphate" evidence="1">
    <location>
        <position position="53"/>
    </location>
</feature>
<dbReference type="InterPro" id="IPR007492">
    <property type="entry name" value="LytTR_DNA-bd_dom"/>
</dbReference>
<dbReference type="GO" id="GO:0000156">
    <property type="term" value="F:phosphorelay response regulator activity"/>
    <property type="evidence" value="ECO:0007669"/>
    <property type="project" value="InterPro"/>
</dbReference>
<dbReference type="PANTHER" id="PTHR37299">
    <property type="entry name" value="TRANSCRIPTIONAL REGULATOR-RELATED"/>
    <property type="match status" value="1"/>
</dbReference>
<evidence type="ECO:0000313" key="5">
    <source>
        <dbReference type="Proteomes" id="UP001241110"/>
    </source>
</evidence>
<dbReference type="InterPro" id="IPR001789">
    <property type="entry name" value="Sig_transdc_resp-reg_receiver"/>
</dbReference>
<protein>
    <submittedName>
        <fullName evidence="4">LytTR family DNA-binding domain-containing protein</fullName>
    </submittedName>
</protein>
<dbReference type="AlphaFoldDB" id="A0AAE3QSW2"/>
<dbReference type="SMART" id="SM00448">
    <property type="entry name" value="REC"/>
    <property type="match status" value="1"/>
</dbReference>
<dbReference type="Pfam" id="PF04397">
    <property type="entry name" value="LytTR"/>
    <property type="match status" value="1"/>
</dbReference>
<dbReference type="SUPFAM" id="SSF52172">
    <property type="entry name" value="CheY-like"/>
    <property type="match status" value="1"/>
</dbReference>
<evidence type="ECO:0000313" key="4">
    <source>
        <dbReference type="EMBL" id="MDJ1484827.1"/>
    </source>
</evidence>
<keyword evidence="4" id="KW-0238">DNA-binding</keyword>
<organism evidence="4 5">
    <name type="scientific">Xanthocytophaga flava</name>
    <dbReference type="NCBI Taxonomy" id="3048013"/>
    <lineage>
        <taxon>Bacteria</taxon>
        <taxon>Pseudomonadati</taxon>
        <taxon>Bacteroidota</taxon>
        <taxon>Cytophagia</taxon>
        <taxon>Cytophagales</taxon>
        <taxon>Rhodocytophagaceae</taxon>
        <taxon>Xanthocytophaga</taxon>
    </lineage>
</organism>